<dbReference type="Proteomes" id="UP000439113">
    <property type="component" value="Unassembled WGS sequence"/>
</dbReference>
<comment type="caution">
    <text evidence="2">The sequence shown here is derived from an EMBL/GenBank/DDBJ whole genome shotgun (WGS) entry which is preliminary data.</text>
</comment>
<gene>
    <name evidence="2" type="ORF">GJ654_19050</name>
</gene>
<evidence type="ECO:0000313" key="2">
    <source>
        <dbReference type="EMBL" id="MTV33083.1"/>
    </source>
</evidence>
<dbReference type="AlphaFoldDB" id="A0A6N8DV74"/>
<name>A0A6N8DV74_RHOAC</name>
<organism evidence="2 3">
    <name type="scientific">Rhodoblastus acidophilus</name>
    <name type="common">Rhodopseudomonas acidophila</name>
    <dbReference type="NCBI Taxonomy" id="1074"/>
    <lineage>
        <taxon>Bacteria</taxon>
        <taxon>Pseudomonadati</taxon>
        <taxon>Pseudomonadota</taxon>
        <taxon>Alphaproteobacteria</taxon>
        <taxon>Hyphomicrobiales</taxon>
        <taxon>Rhodoblastaceae</taxon>
        <taxon>Rhodoblastus</taxon>
    </lineage>
</organism>
<feature type="domain" description="Core" evidence="1">
    <location>
        <begin position="2"/>
        <end position="103"/>
    </location>
</feature>
<dbReference type="Gene3D" id="2.60.300.12">
    <property type="entry name" value="HesB-like domain"/>
    <property type="match status" value="1"/>
</dbReference>
<dbReference type="SUPFAM" id="SSF89360">
    <property type="entry name" value="HesB-like domain"/>
    <property type="match status" value="1"/>
</dbReference>
<dbReference type="GO" id="GO:0051539">
    <property type="term" value="F:4 iron, 4 sulfur cluster binding"/>
    <property type="evidence" value="ECO:0007669"/>
    <property type="project" value="TreeGrafter"/>
</dbReference>
<dbReference type="GO" id="GO:0005506">
    <property type="term" value="F:iron ion binding"/>
    <property type="evidence" value="ECO:0007669"/>
    <property type="project" value="TreeGrafter"/>
</dbReference>
<dbReference type="InterPro" id="IPR000361">
    <property type="entry name" value="ATAP_core_dom"/>
</dbReference>
<dbReference type="InterPro" id="IPR017870">
    <property type="entry name" value="FeS_cluster_insertion_CS"/>
</dbReference>
<protein>
    <submittedName>
        <fullName evidence="2">Iron-sulfur cluster assembly accessory protein</fullName>
    </submittedName>
</protein>
<evidence type="ECO:0000313" key="3">
    <source>
        <dbReference type="Proteomes" id="UP000439113"/>
    </source>
</evidence>
<dbReference type="RefSeq" id="WP_155447764.1">
    <property type="nucleotide sequence ID" value="NZ_JAOQNR010000008.1"/>
</dbReference>
<dbReference type="GO" id="GO:0016226">
    <property type="term" value="P:iron-sulfur cluster assembly"/>
    <property type="evidence" value="ECO:0007669"/>
    <property type="project" value="InterPro"/>
</dbReference>
<sequence>MIHLTDSALDAVRNAIAKAPEPVQGLRLKVESGGCAGNKYLMGLVRAAEEDDEVVERDGVKVFLEHDSLPLLYGTTIDFVVAIEGAGFTFDNPNASHACSCGKSFG</sequence>
<evidence type="ECO:0000259" key="1">
    <source>
        <dbReference type="Pfam" id="PF01521"/>
    </source>
</evidence>
<dbReference type="PROSITE" id="PS01152">
    <property type="entry name" value="HESB"/>
    <property type="match status" value="1"/>
</dbReference>
<dbReference type="PANTHER" id="PTHR43011">
    <property type="entry name" value="IRON-SULFUR CLUSTER ASSEMBLY 2 HOMOLOG, MITOCHONDRIAL"/>
    <property type="match status" value="1"/>
</dbReference>
<dbReference type="InterPro" id="IPR035903">
    <property type="entry name" value="HesB-like_dom_sf"/>
</dbReference>
<dbReference type="PANTHER" id="PTHR43011:SF1">
    <property type="entry name" value="IRON-SULFUR CLUSTER ASSEMBLY 2 HOMOLOG, MITOCHONDRIAL"/>
    <property type="match status" value="1"/>
</dbReference>
<dbReference type="GO" id="GO:0051537">
    <property type="term" value="F:2 iron, 2 sulfur cluster binding"/>
    <property type="evidence" value="ECO:0007669"/>
    <property type="project" value="TreeGrafter"/>
</dbReference>
<reference evidence="2 3" key="1">
    <citation type="submission" date="2019-11" db="EMBL/GenBank/DDBJ databases">
        <title>Whole-genome sequence of a Rhodoblastus acidophilus DSM 142.</title>
        <authorList>
            <person name="Kyndt J.A."/>
            <person name="Meyer T.E."/>
        </authorList>
    </citation>
    <scope>NUCLEOTIDE SEQUENCE [LARGE SCALE GENOMIC DNA]</scope>
    <source>
        <strain evidence="2 3">DSM 142</strain>
    </source>
</reference>
<dbReference type="OrthoDB" id="9801228at2"/>
<proteinExistence type="predicted"/>
<dbReference type="EMBL" id="WNKS01000026">
    <property type="protein sequence ID" value="MTV33083.1"/>
    <property type="molecule type" value="Genomic_DNA"/>
</dbReference>
<dbReference type="InterPro" id="IPR016092">
    <property type="entry name" value="ATAP"/>
</dbReference>
<dbReference type="Pfam" id="PF01521">
    <property type="entry name" value="Fe-S_biosyn"/>
    <property type="match status" value="1"/>
</dbReference>
<dbReference type="NCBIfam" id="TIGR00049">
    <property type="entry name" value="iron-sulfur cluster assembly accessory protein"/>
    <property type="match status" value="1"/>
</dbReference>
<accession>A0A6N8DV74</accession>